<sequence>MTQENKVTKRHLEGVVVSDKMQKTRVVAVHGLKRHKRYQKYYRVTSKFKAHDEKNEYKTGDKVMIEASRPLSREKRWVITRKI</sequence>
<accession>A0A0G1U9T0</accession>
<comment type="similarity">
    <text evidence="1 6">Belongs to the universal ribosomal protein uS17 family.</text>
</comment>
<evidence type="ECO:0000256" key="6">
    <source>
        <dbReference type="HAMAP-Rule" id="MF_01345"/>
    </source>
</evidence>
<protein>
    <recommendedName>
        <fullName evidence="6">Small ribosomal subunit protein uS17</fullName>
    </recommendedName>
</protein>
<dbReference type="InterPro" id="IPR012340">
    <property type="entry name" value="NA-bd_OB-fold"/>
</dbReference>
<reference evidence="7 8" key="1">
    <citation type="journal article" date="2015" name="Nature">
        <title>rRNA introns, odd ribosomes, and small enigmatic genomes across a large radiation of phyla.</title>
        <authorList>
            <person name="Brown C.T."/>
            <person name="Hug L.A."/>
            <person name="Thomas B.C."/>
            <person name="Sharon I."/>
            <person name="Castelle C.J."/>
            <person name="Singh A."/>
            <person name="Wilkins M.J."/>
            <person name="Williams K.H."/>
            <person name="Banfield J.F."/>
        </authorList>
    </citation>
    <scope>NUCLEOTIDE SEQUENCE [LARGE SCALE GENOMIC DNA]</scope>
</reference>
<evidence type="ECO:0000256" key="1">
    <source>
        <dbReference type="ARBA" id="ARBA00010254"/>
    </source>
</evidence>
<comment type="caution">
    <text evidence="7">The sequence shown here is derived from an EMBL/GenBank/DDBJ whole genome shotgun (WGS) entry which is preliminary data.</text>
</comment>
<dbReference type="Pfam" id="PF00366">
    <property type="entry name" value="Ribosomal_S17"/>
    <property type="match status" value="1"/>
</dbReference>
<dbReference type="GO" id="GO:0006412">
    <property type="term" value="P:translation"/>
    <property type="evidence" value="ECO:0007669"/>
    <property type="project" value="UniProtKB-UniRule"/>
</dbReference>
<dbReference type="Proteomes" id="UP000034956">
    <property type="component" value="Unassembled WGS sequence"/>
</dbReference>
<dbReference type="PRINTS" id="PR00973">
    <property type="entry name" value="RIBOSOMALS17"/>
</dbReference>
<evidence type="ECO:0000256" key="3">
    <source>
        <dbReference type="ARBA" id="ARBA00022884"/>
    </source>
</evidence>
<proteinExistence type="inferred from homology"/>
<dbReference type="PANTHER" id="PTHR10744:SF1">
    <property type="entry name" value="SMALL RIBOSOMAL SUBUNIT PROTEIN US17M"/>
    <property type="match status" value="1"/>
</dbReference>
<dbReference type="EMBL" id="LCPF01000006">
    <property type="protein sequence ID" value="KKU90854.1"/>
    <property type="molecule type" value="Genomic_DNA"/>
</dbReference>
<dbReference type="AlphaFoldDB" id="A0A0G1U9T0"/>
<keyword evidence="4 6" id="KW-0689">Ribosomal protein</keyword>
<dbReference type="PATRIC" id="fig|1618660.3.peg.768"/>
<keyword evidence="2 6" id="KW-0699">rRNA-binding</keyword>
<dbReference type="GO" id="GO:0019843">
    <property type="term" value="F:rRNA binding"/>
    <property type="evidence" value="ECO:0007669"/>
    <property type="project" value="UniProtKB-UniRule"/>
</dbReference>
<evidence type="ECO:0000313" key="8">
    <source>
        <dbReference type="Proteomes" id="UP000034956"/>
    </source>
</evidence>
<dbReference type="SUPFAM" id="SSF50249">
    <property type="entry name" value="Nucleic acid-binding proteins"/>
    <property type="match status" value="1"/>
</dbReference>
<keyword evidence="5 6" id="KW-0687">Ribonucleoprotein</keyword>
<dbReference type="GO" id="GO:0022627">
    <property type="term" value="C:cytosolic small ribosomal subunit"/>
    <property type="evidence" value="ECO:0007669"/>
    <property type="project" value="UniProtKB-UniRule"/>
</dbReference>
<name>A0A0G1U9T0_9BACT</name>
<dbReference type="PANTHER" id="PTHR10744">
    <property type="entry name" value="40S RIBOSOMAL PROTEIN S11 FAMILY MEMBER"/>
    <property type="match status" value="1"/>
</dbReference>
<dbReference type="InterPro" id="IPR000266">
    <property type="entry name" value="Ribosomal_uS17"/>
</dbReference>
<dbReference type="Gene3D" id="2.40.50.140">
    <property type="entry name" value="Nucleic acid-binding proteins"/>
    <property type="match status" value="1"/>
</dbReference>
<dbReference type="CDD" id="cd00364">
    <property type="entry name" value="Ribosomal_uS17"/>
    <property type="match status" value="1"/>
</dbReference>
<dbReference type="HAMAP" id="MF_01345_B">
    <property type="entry name" value="Ribosomal_uS17_B"/>
    <property type="match status" value="1"/>
</dbReference>
<comment type="function">
    <text evidence="6">One of the primary rRNA binding proteins, it binds specifically to the 5'-end of 16S ribosomal RNA.</text>
</comment>
<dbReference type="NCBIfam" id="NF004123">
    <property type="entry name" value="PRK05610.1"/>
    <property type="match status" value="1"/>
</dbReference>
<gene>
    <name evidence="6" type="primary">rpsQ</name>
    <name evidence="7" type="ORF">UY23_C0006G0063</name>
</gene>
<organism evidence="7 8">
    <name type="scientific">Candidatus Jorgensenbacteria bacterium GW2011_GWA1_48_11</name>
    <dbReference type="NCBI Taxonomy" id="1618660"/>
    <lineage>
        <taxon>Bacteria</taxon>
        <taxon>Candidatus Joergenseniibacteriota</taxon>
    </lineage>
</organism>
<evidence type="ECO:0000313" key="7">
    <source>
        <dbReference type="EMBL" id="KKU90854.1"/>
    </source>
</evidence>
<keyword evidence="3 6" id="KW-0694">RNA-binding</keyword>
<evidence type="ECO:0000256" key="4">
    <source>
        <dbReference type="ARBA" id="ARBA00022980"/>
    </source>
</evidence>
<dbReference type="InterPro" id="IPR019984">
    <property type="entry name" value="Ribosomal_uS17_bact/chlr"/>
</dbReference>
<comment type="subunit">
    <text evidence="6">Part of the 30S ribosomal subunit.</text>
</comment>
<dbReference type="NCBIfam" id="TIGR03635">
    <property type="entry name" value="uS17_bact"/>
    <property type="match status" value="1"/>
</dbReference>
<evidence type="ECO:0000256" key="2">
    <source>
        <dbReference type="ARBA" id="ARBA00022730"/>
    </source>
</evidence>
<evidence type="ECO:0000256" key="5">
    <source>
        <dbReference type="ARBA" id="ARBA00023274"/>
    </source>
</evidence>
<dbReference type="GO" id="GO:0003735">
    <property type="term" value="F:structural constituent of ribosome"/>
    <property type="evidence" value="ECO:0007669"/>
    <property type="project" value="UniProtKB-UniRule"/>
</dbReference>